<name>A0ABU8ZGE2_ACIJU</name>
<evidence type="ECO:0000313" key="1">
    <source>
        <dbReference type="EMBL" id="MEK0252672.1"/>
    </source>
</evidence>
<organism evidence="1 2">
    <name type="scientific">Acinetobacter junii</name>
    <dbReference type="NCBI Taxonomy" id="40215"/>
    <lineage>
        <taxon>Bacteria</taxon>
        <taxon>Pseudomonadati</taxon>
        <taxon>Pseudomonadota</taxon>
        <taxon>Gammaproteobacteria</taxon>
        <taxon>Moraxellales</taxon>
        <taxon>Moraxellaceae</taxon>
        <taxon>Acinetobacter</taxon>
    </lineage>
</organism>
<evidence type="ECO:0000313" key="2">
    <source>
        <dbReference type="Proteomes" id="UP001498501"/>
    </source>
</evidence>
<comment type="caution">
    <text evidence="1">The sequence shown here is derived from an EMBL/GenBank/DDBJ whole genome shotgun (WGS) entry which is preliminary data.</text>
</comment>
<sequence length="302" mass="34167">MKIIYIIPIVSLATLNGCQTIESITPEKVSKFSSPNDLVLKMKLNGSDNKGKDYVYVWDNKGDISNPNSLIPKTSLNLFCQNQNGKFDRIESSPMDQVRDPYARNLLKKYNVDEAVGGFRCNLPNNKSWGVLIEPISERATDSKSYTFRYVKLKTEIMPASEITGFYFKRQVQKDIEQSRQRALNEKYQAQEKVKQQTYINFLNSNKPTSKNIGSKVCKDVTLNFPTNLYVLGQLQYEKANGVAVGSLEQFSNDGKNIKISLRGWLTNTGGIQASPSVHFDGIPLEAGRSIWENAYGWYLCK</sequence>
<reference evidence="1 2" key="1">
    <citation type="submission" date="2024-03" db="EMBL/GenBank/DDBJ databases">
        <title>Cross-transmission of Acinetobacter junii carrying blaOXA-58 in a neonatal intensive care unit.</title>
        <authorList>
            <person name="Bour M."/>
            <person name="Potron A."/>
            <person name="Lecointe D."/>
        </authorList>
    </citation>
    <scope>NUCLEOTIDE SEQUENCE [LARGE SCALE GENOMIC DNA]</scope>
    <source>
        <strain evidence="1 2">21A3096 case 1</strain>
    </source>
</reference>
<proteinExistence type="predicted"/>
<gene>
    <name evidence="1" type="ORF">WM018_09160</name>
</gene>
<dbReference type="Proteomes" id="UP001498501">
    <property type="component" value="Unassembled WGS sequence"/>
</dbReference>
<accession>A0ABU8ZGE2</accession>
<keyword evidence="2" id="KW-1185">Reference proteome</keyword>
<dbReference type="RefSeq" id="WP_126131903.1">
    <property type="nucleotide sequence ID" value="NZ_JAKSWL010000100.1"/>
</dbReference>
<dbReference type="EMBL" id="JBBMLE010000029">
    <property type="protein sequence ID" value="MEK0252672.1"/>
    <property type="molecule type" value="Genomic_DNA"/>
</dbReference>
<evidence type="ECO:0008006" key="3">
    <source>
        <dbReference type="Google" id="ProtNLM"/>
    </source>
</evidence>
<protein>
    <recommendedName>
        <fullName evidence="3">Lipoprotein</fullName>
    </recommendedName>
</protein>